<evidence type="ECO:0000313" key="21">
    <source>
        <dbReference type="Proteomes" id="UP000472265"/>
    </source>
</evidence>
<evidence type="ECO:0000259" key="19">
    <source>
        <dbReference type="Pfam" id="PF03522"/>
    </source>
</evidence>
<dbReference type="Pfam" id="PF03522">
    <property type="entry name" value="SLC12"/>
    <property type="match status" value="2"/>
</dbReference>
<reference evidence="20" key="2">
    <citation type="submission" date="2025-08" db="UniProtKB">
        <authorList>
            <consortium name="Ensembl"/>
        </authorList>
    </citation>
    <scope>IDENTIFICATION</scope>
</reference>
<evidence type="ECO:0000256" key="13">
    <source>
        <dbReference type="ARBA" id="ARBA00023214"/>
    </source>
</evidence>
<dbReference type="NCBIfam" id="TIGR00930">
    <property type="entry name" value="2a30"/>
    <property type="match status" value="1"/>
</dbReference>
<dbReference type="Ensembl" id="ENSSAUT00010031700.1">
    <property type="protein sequence ID" value="ENSSAUP00010030078.1"/>
    <property type="gene ID" value="ENSSAUG00010012895.1"/>
</dbReference>
<dbReference type="InterPro" id="IPR018491">
    <property type="entry name" value="SLC12_C"/>
</dbReference>
<proteinExistence type="inferred from homology"/>
<evidence type="ECO:0000256" key="11">
    <source>
        <dbReference type="ARBA" id="ARBA00023136"/>
    </source>
</evidence>
<feature type="compositionally biased region" description="Low complexity" evidence="16">
    <location>
        <begin position="1"/>
        <end position="17"/>
    </location>
</feature>
<keyword evidence="11 17" id="KW-0472">Membrane</keyword>
<feature type="transmembrane region" description="Helical" evidence="17">
    <location>
        <begin position="592"/>
        <end position="618"/>
    </location>
</feature>
<dbReference type="InterPro" id="IPR004841">
    <property type="entry name" value="AA-permease/SLC12A_dom"/>
</dbReference>
<sequence length="1075" mass="119616">MLTHSDTSSSGTQSTGHGNHKEDSPFLSSADAAGKKNDFYDRNLALFEEELDIRPKVSSLLSRLVSYTNITQGAKEHEEEESAQASRRKTPKSPNMGTLMGVYLPCLQNIFGVILFLRLTWIVGMAGIMQSLLIVLMCCSCTMLTAISMSAIATNGVVPAGGAYFMISRSLGPEFGGAVGLCFYLGTTFASAMYILGAIEIFLKYLVPQAAIFHATDPHGSDSAMLNNMRVYGTICLSLMAVVVFVGVKYVNKLASLFLACVIISIVSIYAGALKSMTHPPEFPICMLGNRTLVRDRFDVCSKTTVTGNITGPSQLWDRFCLPGNMSSTQCDDYFMQNNVTEIQGIPGLSSGIIRDNMWGAYQQKGEILEKPGLQSVDGHSAMENFGMYVSADIATSFTLLVGIFFPSATGIMAGSNRSGDLRDAQKSIPVGTILAITTTSLVYFSSVVLFGACIEGVVLRDKFGDAVRKNLVVGTLSWPSPWVIVIGSFFSTVGAGLQSLTGAPRLLQAIAKDNIIPFLRVFGHGKTNGEPTWALLLTGLIAELGILIASLDMVAPILSMFFLMCYLFVNLACAVQTLLRTPNWRPRFKYYHWALSFLGMSMCLALMFISSWYYAIVAMGIAGMIYKYIEYQGAEKEWGDGIRGLSLSAARYALLRLEVGPPHTKNWRPQLLVLLKLDEDLHVKYPRLLTFASQLKAGKGLTIVGTVIQGNFLDSYGEMQAAEQAIKNMMEIERVKGFCQVVVASKVRDGVVHLIQSCGLGGMKHNTVVMGWPYGWRQSEDPRAWKTFINTVRCTTAAHLALMVPKNVSFYPSNHERFTDGNIDVWWIVHDGGMLMLLPFLLKQHKVWRKCKMRIFTVAQMDDNSIQMKKDLATFLYQLRIEAEVEVVEMHDSDISAYTYERTLMMEQRSQMLRQMRLSSAERQREVCLFLIIVAQLVKDRHSLVRMGSLYSDEEEEVVEAPPEKVQMTWTRERCERKSISHCVSLSPPPPSPHSRDQSNVRRMHTAVKLNEVIVNRSHDARLVLLNMPGPPRNTDGDENCILCQYKQTKGWVGGGESKLYTWIARYRKFLREL</sequence>
<dbReference type="Pfam" id="PF00324">
    <property type="entry name" value="AA_permease"/>
    <property type="match status" value="2"/>
</dbReference>
<feature type="region of interest" description="Disordered" evidence="16">
    <location>
        <begin position="1"/>
        <end position="30"/>
    </location>
</feature>
<keyword evidence="5" id="KW-0597">Phosphoprotein</keyword>
<dbReference type="GO" id="GO:0055064">
    <property type="term" value="P:chloride ion homeostasis"/>
    <property type="evidence" value="ECO:0007669"/>
    <property type="project" value="TreeGrafter"/>
</dbReference>
<dbReference type="InterPro" id="IPR000076">
    <property type="entry name" value="KCL_cotranspt"/>
</dbReference>
<accession>A0A671VT24</accession>
<feature type="transmembrane region" description="Helical" evidence="17">
    <location>
        <begin position="178"/>
        <end position="203"/>
    </location>
</feature>
<evidence type="ECO:0000256" key="3">
    <source>
        <dbReference type="ARBA" id="ARBA00022475"/>
    </source>
</evidence>
<feature type="transmembrane region" description="Helical" evidence="17">
    <location>
        <begin position="434"/>
        <end position="460"/>
    </location>
</feature>
<feature type="domain" description="Amino acid permease/ SLC12A" evidence="18">
    <location>
        <begin position="102"/>
        <end position="272"/>
    </location>
</feature>
<feature type="domain" description="SLC12A transporter C-terminal" evidence="19">
    <location>
        <begin position="687"/>
        <end position="805"/>
    </location>
</feature>
<dbReference type="FunFam" id="1.20.1740.10:FF:000040">
    <property type="entry name" value="Solute carrier family 12 member 6"/>
    <property type="match status" value="1"/>
</dbReference>
<keyword evidence="10" id="KW-0406">Ion transport</keyword>
<dbReference type="GeneTree" id="ENSGT00940000157672"/>
<dbReference type="InterPro" id="IPR004842">
    <property type="entry name" value="SLC12A_fam"/>
</dbReference>
<evidence type="ECO:0000256" key="9">
    <source>
        <dbReference type="ARBA" id="ARBA00022989"/>
    </source>
</evidence>
<dbReference type="Proteomes" id="UP000472265">
    <property type="component" value="Chromosome 4"/>
</dbReference>
<reference evidence="20" key="3">
    <citation type="submission" date="2025-09" db="UniProtKB">
        <authorList>
            <consortium name="Ensembl"/>
        </authorList>
    </citation>
    <scope>IDENTIFICATION</scope>
</reference>
<keyword evidence="2" id="KW-0813">Transport</keyword>
<feature type="transmembrane region" description="Helical" evidence="17">
    <location>
        <begin position="472"/>
        <end position="491"/>
    </location>
</feature>
<dbReference type="PANTHER" id="PTHR11827:SF46">
    <property type="entry name" value="SOLUTE CARRIER FAMILY 12 MEMBER 4"/>
    <property type="match status" value="1"/>
</dbReference>
<gene>
    <name evidence="20" type="primary">SLC12A4</name>
    <name evidence="20" type="synonym">slc12a4</name>
</gene>
<evidence type="ECO:0000256" key="7">
    <source>
        <dbReference type="ARBA" id="ARBA00022847"/>
    </source>
</evidence>
<evidence type="ECO:0000256" key="10">
    <source>
        <dbReference type="ARBA" id="ARBA00023065"/>
    </source>
</evidence>
<dbReference type="FunFam" id="1.20.1740.10:FF:000049">
    <property type="entry name" value="Solute carrier family 12 (potassium/chloride transporter), member 4"/>
    <property type="match status" value="1"/>
</dbReference>
<feature type="transmembrane region" description="Helical" evidence="17">
    <location>
        <begin position="231"/>
        <end position="248"/>
    </location>
</feature>
<comment type="similarity">
    <text evidence="14">Belongs to the SLC12A transporter family. K/Cl co-transporter subfamily.</text>
</comment>
<keyword evidence="8" id="KW-0630">Potassium</keyword>
<dbReference type="GO" id="GO:0007268">
    <property type="term" value="P:chemical synaptic transmission"/>
    <property type="evidence" value="ECO:0007669"/>
    <property type="project" value="TreeGrafter"/>
</dbReference>
<evidence type="ECO:0000256" key="12">
    <source>
        <dbReference type="ARBA" id="ARBA00023180"/>
    </source>
</evidence>
<dbReference type="GO" id="GO:0015379">
    <property type="term" value="F:potassium:chloride symporter activity"/>
    <property type="evidence" value="ECO:0007669"/>
    <property type="project" value="InterPro"/>
</dbReference>
<protein>
    <submittedName>
        <fullName evidence="20">Solute carrier family 12 member 4</fullName>
    </submittedName>
</protein>
<keyword evidence="3" id="KW-1003">Cell membrane</keyword>
<comment type="catalytic activity">
    <reaction evidence="15">
        <text>K(+)(in) + chloride(in) = K(+)(out) + chloride(out)</text>
        <dbReference type="Rhea" id="RHEA:72427"/>
        <dbReference type="ChEBI" id="CHEBI:17996"/>
        <dbReference type="ChEBI" id="CHEBI:29103"/>
    </reaction>
</comment>
<evidence type="ECO:0000256" key="8">
    <source>
        <dbReference type="ARBA" id="ARBA00022958"/>
    </source>
</evidence>
<feature type="transmembrane region" description="Helical" evidence="17">
    <location>
        <begin position="533"/>
        <end position="552"/>
    </location>
</feature>
<feature type="transmembrane region" description="Helical" evidence="17">
    <location>
        <begin position="559"/>
        <end position="580"/>
    </location>
</feature>
<keyword evidence="12" id="KW-0325">Glycoprotein</keyword>
<feature type="transmembrane region" description="Helical" evidence="17">
    <location>
        <begin position="254"/>
        <end position="273"/>
    </location>
</feature>
<feature type="region of interest" description="Disordered" evidence="16">
    <location>
        <begin position="72"/>
        <end position="93"/>
    </location>
</feature>
<evidence type="ECO:0000256" key="17">
    <source>
        <dbReference type="SAM" id="Phobius"/>
    </source>
</evidence>
<keyword evidence="13" id="KW-0868">Chloride</keyword>
<reference evidence="20" key="1">
    <citation type="submission" date="2021-04" db="EMBL/GenBank/DDBJ databases">
        <authorList>
            <consortium name="Wellcome Sanger Institute Data Sharing"/>
        </authorList>
    </citation>
    <scope>NUCLEOTIDE SEQUENCE [LARGE SCALE GENOMIC DNA]</scope>
</reference>
<dbReference type="GO" id="GO:0006884">
    <property type="term" value="P:cell volume homeostasis"/>
    <property type="evidence" value="ECO:0007669"/>
    <property type="project" value="TreeGrafter"/>
</dbReference>
<dbReference type="GO" id="GO:0005886">
    <property type="term" value="C:plasma membrane"/>
    <property type="evidence" value="ECO:0007669"/>
    <property type="project" value="UniProtKB-SubCell"/>
</dbReference>
<evidence type="ECO:0000256" key="14">
    <source>
        <dbReference type="ARBA" id="ARBA00046331"/>
    </source>
</evidence>
<evidence type="ECO:0000256" key="16">
    <source>
        <dbReference type="SAM" id="MobiDB-lite"/>
    </source>
</evidence>
<comment type="subcellular location">
    <subcellularLocation>
        <location evidence="1">Cell membrane</location>
        <topology evidence="1">Multi-pass membrane protein</topology>
    </subcellularLocation>
</comment>
<organism evidence="20 21">
    <name type="scientific">Sparus aurata</name>
    <name type="common">Gilthead sea bream</name>
    <dbReference type="NCBI Taxonomy" id="8175"/>
    <lineage>
        <taxon>Eukaryota</taxon>
        <taxon>Metazoa</taxon>
        <taxon>Chordata</taxon>
        <taxon>Craniata</taxon>
        <taxon>Vertebrata</taxon>
        <taxon>Euteleostomi</taxon>
        <taxon>Actinopterygii</taxon>
        <taxon>Neopterygii</taxon>
        <taxon>Teleostei</taxon>
        <taxon>Neoteleostei</taxon>
        <taxon>Acanthomorphata</taxon>
        <taxon>Eupercaria</taxon>
        <taxon>Spariformes</taxon>
        <taxon>Sparidae</taxon>
        <taxon>Sparus</taxon>
    </lineage>
</organism>
<dbReference type="AlphaFoldDB" id="A0A671VT24"/>
<dbReference type="GO" id="GO:0045202">
    <property type="term" value="C:synapse"/>
    <property type="evidence" value="ECO:0007669"/>
    <property type="project" value="GOC"/>
</dbReference>
<keyword evidence="7" id="KW-0769">Symport</keyword>
<evidence type="ECO:0000256" key="15">
    <source>
        <dbReference type="ARBA" id="ARBA00047825"/>
    </source>
</evidence>
<dbReference type="GO" id="GO:1990573">
    <property type="term" value="P:potassium ion import across plasma membrane"/>
    <property type="evidence" value="ECO:0007669"/>
    <property type="project" value="TreeGrafter"/>
</dbReference>
<evidence type="ECO:0000256" key="4">
    <source>
        <dbReference type="ARBA" id="ARBA00022538"/>
    </source>
</evidence>
<dbReference type="PRINTS" id="PR01081">
    <property type="entry name" value="KCLTRNSPORT"/>
</dbReference>
<keyword evidence="4" id="KW-0633">Potassium transport</keyword>
<evidence type="ECO:0000313" key="20">
    <source>
        <dbReference type="Ensembl" id="ENSSAUP00010030078.1"/>
    </source>
</evidence>
<dbReference type="Gene3D" id="1.20.1740.10">
    <property type="entry name" value="Amino acid/polyamine transporter I"/>
    <property type="match status" value="1"/>
</dbReference>
<dbReference type="GO" id="GO:0055075">
    <property type="term" value="P:potassium ion homeostasis"/>
    <property type="evidence" value="ECO:0007669"/>
    <property type="project" value="TreeGrafter"/>
</dbReference>
<keyword evidence="21" id="KW-1185">Reference proteome</keyword>
<keyword evidence="6 17" id="KW-0812">Transmembrane</keyword>
<evidence type="ECO:0000256" key="1">
    <source>
        <dbReference type="ARBA" id="ARBA00004651"/>
    </source>
</evidence>
<feature type="domain" description="Amino acid permease/ SLC12A" evidence="18">
    <location>
        <begin position="375"/>
        <end position="673"/>
    </location>
</feature>
<evidence type="ECO:0000256" key="6">
    <source>
        <dbReference type="ARBA" id="ARBA00022692"/>
    </source>
</evidence>
<feature type="transmembrane region" description="Helical" evidence="17">
    <location>
        <begin position="102"/>
        <end position="121"/>
    </location>
</feature>
<name>A0A671VT24_SPAAU</name>
<evidence type="ECO:0000256" key="5">
    <source>
        <dbReference type="ARBA" id="ARBA00022553"/>
    </source>
</evidence>
<keyword evidence="9 17" id="KW-1133">Transmembrane helix</keyword>
<evidence type="ECO:0000256" key="2">
    <source>
        <dbReference type="ARBA" id="ARBA00022448"/>
    </source>
</evidence>
<feature type="domain" description="SLC12A transporter C-terminal" evidence="19">
    <location>
        <begin position="819"/>
        <end position="891"/>
    </location>
</feature>
<feature type="transmembrane region" description="Helical" evidence="17">
    <location>
        <begin position="133"/>
        <end position="158"/>
    </location>
</feature>
<evidence type="ECO:0000259" key="18">
    <source>
        <dbReference type="Pfam" id="PF00324"/>
    </source>
</evidence>
<feature type="transmembrane region" description="Helical" evidence="17">
    <location>
        <begin position="394"/>
        <end position="414"/>
    </location>
</feature>
<dbReference type="PANTHER" id="PTHR11827">
    <property type="entry name" value="SOLUTE CARRIER FAMILY 12, CATION COTRANSPORTERS"/>
    <property type="match status" value="1"/>
</dbReference>